<dbReference type="GO" id="GO:0031490">
    <property type="term" value="F:chromatin DNA binding"/>
    <property type="evidence" value="ECO:0007669"/>
    <property type="project" value="TreeGrafter"/>
</dbReference>
<dbReference type="EMBL" id="MUJZ01035889">
    <property type="protein sequence ID" value="OTF76763.1"/>
    <property type="molecule type" value="Genomic_DNA"/>
</dbReference>
<dbReference type="PANTHER" id="PTHR14017:SF1">
    <property type="entry name" value="LD02225P"/>
    <property type="match status" value="1"/>
</dbReference>
<accession>A0A1Y3BA37</accession>
<feature type="compositionally biased region" description="Low complexity" evidence="4">
    <location>
        <begin position="354"/>
        <end position="368"/>
    </location>
</feature>
<evidence type="ECO:0000256" key="2">
    <source>
        <dbReference type="ARBA" id="ARBA00023242"/>
    </source>
</evidence>
<comment type="subcellular location">
    <subcellularLocation>
        <location evidence="1">Nucleus</location>
    </subcellularLocation>
</comment>
<keyword evidence="2" id="KW-0539">Nucleus</keyword>
<dbReference type="Proteomes" id="UP000194236">
    <property type="component" value="Unassembled WGS sequence"/>
</dbReference>
<name>A0A1Y3BA37_EURMA</name>
<feature type="region of interest" description="Disordered" evidence="4">
    <location>
        <begin position="302"/>
        <end position="369"/>
    </location>
</feature>
<dbReference type="GO" id="GO:0000978">
    <property type="term" value="F:RNA polymerase II cis-regulatory region sequence-specific DNA binding"/>
    <property type="evidence" value="ECO:0007669"/>
    <property type="project" value="TreeGrafter"/>
</dbReference>
<evidence type="ECO:0000313" key="5">
    <source>
        <dbReference type="EMBL" id="OTF76763.1"/>
    </source>
</evidence>
<dbReference type="SMART" id="SM00028">
    <property type="entry name" value="TPR"/>
    <property type="match status" value="5"/>
</dbReference>
<keyword evidence="6" id="KW-1185">Reference proteome</keyword>
<dbReference type="GO" id="GO:0032259">
    <property type="term" value="P:methylation"/>
    <property type="evidence" value="ECO:0007669"/>
    <property type="project" value="UniProtKB-KW"/>
</dbReference>
<gene>
    <name evidence="5" type="ORF">BLA29_003182</name>
</gene>
<evidence type="ECO:0000256" key="3">
    <source>
        <dbReference type="ARBA" id="ARBA00034483"/>
    </source>
</evidence>
<dbReference type="Gene3D" id="1.25.40.10">
    <property type="entry name" value="Tetratricopeptide repeat domain"/>
    <property type="match status" value="2"/>
</dbReference>
<dbReference type="AlphaFoldDB" id="A0A1Y3BA37"/>
<dbReference type="GO" id="GO:0044666">
    <property type="term" value="C:MLL3/4 complex"/>
    <property type="evidence" value="ECO:0007669"/>
    <property type="project" value="TreeGrafter"/>
</dbReference>
<feature type="compositionally biased region" description="Polar residues" evidence="4">
    <location>
        <begin position="316"/>
        <end position="331"/>
    </location>
</feature>
<keyword evidence="5" id="KW-0489">Methyltransferase</keyword>
<evidence type="ECO:0000256" key="4">
    <source>
        <dbReference type="SAM" id="MobiDB-lite"/>
    </source>
</evidence>
<dbReference type="InterPro" id="IPR019734">
    <property type="entry name" value="TPR_rpt"/>
</dbReference>
<feature type="non-terminal residue" evidence="5">
    <location>
        <position position="1"/>
    </location>
</feature>
<dbReference type="GO" id="GO:0071558">
    <property type="term" value="F:histone H3K27me2/H3K27me3 demethylase activity"/>
    <property type="evidence" value="ECO:0007669"/>
    <property type="project" value="TreeGrafter"/>
</dbReference>
<dbReference type="InterPro" id="IPR051630">
    <property type="entry name" value="Corepressor-Demethylase"/>
</dbReference>
<evidence type="ECO:0000313" key="6">
    <source>
        <dbReference type="Proteomes" id="UP000194236"/>
    </source>
</evidence>
<dbReference type="GO" id="GO:0010468">
    <property type="term" value="P:regulation of gene expression"/>
    <property type="evidence" value="ECO:0007669"/>
    <property type="project" value="TreeGrafter"/>
</dbReference>
<reference evidence="5 6" key="1">
    <citation type="submission" date="2017-03" db="EMBL/GenBank/DDBJ databases">
        <title>Genome Survey of Euroglyphus maynei.</title>
        <authorList>
            <person name="Arlian L.G."/>
            <person name="Morgan M.S."/>
            <person name="Rider S.D."/>
        </authorList>
    </citation>
    <scope>NUCLEOTIDE SEQUENCE [LARGE SCALE GENOMIC DNA]</scope>
    <source>
        <strain evidence="5">Arlian Lab</strain>
        <tissue evidence="5">Whole body</tissue>
    </source>
</reference>
<comment type="similarity">
    <text evidence="3">Belongs to the UTX family.</text>
</comment>
<dbReference type="OrthoDB" id="6508954at2759"/>
<sequence length="384" mass="44585">TIKAFKQLIYTDRQFSRTNEAHVRLAIIYKFLHHYSLAHKHFRIALNDSNICTLGKNEIKFHIAHLYELEGKIKTARDQYISILKQKDISSSLRADCLRQLGWICYTNDSLSIAENSIQQQLKQQSLSPQTRYYQAIKYLNESIELDNDPYIAYYYLGRCYACLNQVHDAFISYRHSVEKTEANSNTWCSIGILYQKQNQPIDALQAYICSVQLNKENITSWINLGLLYETYQQYHDAFKCYLHATKSTKEKSTLPIGVIERVKYLKQSSQNNNIMSISTQKLPSLELAWNNSVDNDMASKRHQSFAAAASSQSSTISPMDQNDPLINNHNTAKRPKLENHHHTHVHHPHQHHPNVVPYNHPQQQQQQHISYDNMKNSFQSTTS</sequence>
<dbReference type="GO" id="GO:0008168">
    <property type="term" value="F:methyltransferase activity"/>
    <property type="evidence" value="ECO:0007669"/>
    <property type="project" value="UniProtKB-KW"/>
</dbReference>
<evidence type="ECO:0000256" key="1">
    <source>
        <dbReference type="ARBA" id="ARBA00004123"/>
    </source>
</evidence>
<dbReference type="InterPro" id="IPR011990">
    <property type="entry name" value="TPR-like_helical_dom_sf"/>
</dbReference>
<protein>
    <submittedName>
        <fullName evidence="5">Histone demethylase UTY-like protein</fullName>
    </submittedName>
</protein>
<organism evidence="5 6">
    <name type="scientific">Euroglyphus maynei</name>
    <name type="common">Mayne's house dust mite</name>
    <dbReference type="NCBI Taxonomy" id="6958"/>
    <lineage>
        <taxon>Eukaryota</taxon>
        <taxon>Metazoa</taxon>
        <taxon>Ecdysozoa</taxon>
        <taxon>Arthropoda</taxon>
        <taxon>Chelicerata</taxon>
        <taxon>Arachnida</taxon>
        <taxon>Acari</taxon>
        <taxon>Acariformes</taxon>
        <taxon>Sarcoptiformes</taxon>
        <taxon>Astigmata</taxon>
        <taxon>Psoroptidia</taxon>
        <taxon>Analgoidea</taxon>
        <taxon>Pyroglyphidae</taxon>
        <taxon>Pyroglyphinae</taxon>
        <taxon>Euroglyphus</taxon>
    </lineage>
</organism>
<proteinExistence type="inferred from homology"/>
<feature type="non-terminal residue" evidence="5">
    <location>
        <position position="384"/>
    </location>
</feature>
<keyword evidence="5" id="KW-0808">Transferase</keyword>
<feature type="compositionally biased region" description="Basic residues" evidence="4">
    <location>
        <begin position="342"/>
        <end position="353"/>
    </location>
</feature>
<dbReference type="SUPFAM" id="SSF48452">
    <property type="entry name" value="TPR-like"/>
    <property type="match status" value="1"/>
</dbReference>
<comment type="caution">
    <text evidence="5">The sequence shown here is derived from an EMBL/GenBank/DDBJ whole genome shotgun (WGS) entry which is preliminary data.</text>
</comment>
<feature type="compositionally biased region" description="Low complexity" evidence="4">
    <location>
        <begin position="305"/>
        <end position="315"/>
    </location>
</feature>
<dbReference type="PANTHER" id="PTHR14017">
    <property type="entry name" value="LYSINE-SPECIFIC DEMETHYLASE"/>
    <property type="match status" value="1"/>
</dbReference>